<evidence type="ECO:0000313" key="1">
    <source>
        <dbReference type="EMBL" id="KAK2943349.1"/>
    </source>
</evidence>
<comment type="caution">
    <text evidence="1">The sequence shown here is derived from an EMBL/GenBank/DDBJ whole genome shotgun (WGS) entry which is preliminary data.</text>
</comment>
<protein>
    <submittedName>
        <fullName evidence="1">Uncharacterized protein</fullName>
    </submittedName>
</protein>
<gene>
    <name evidence="1" type="ORF">BLNAU_21738</name>
</gene>
<organism evidence="1 2">
    <name type="scientific">Blattamonas nauphoetae</name>
    <dbReference type="NCBI Taxonomy" id="2049346"/>
    <lineage>
        <taxon>Eukaryota</taxon>
        <taxon>Metamonada</taxon>
        <taxon>Preaxostyla</taxon>
        <taxon>Oxymonadida</taxon>
        <taxon>Blattamonas</taxon>
    </lineage>
</organism>
<dbReference type="EMBL" id="JARBJD010000351">
    <property type="protein sequence ID" value="KAK2943349.1"/>
    <property type="molecule type" value="Genomic_DNA"/>
</dbReference>
<proteinExistence type="predicted"/>
<reference evidence="1 2" key="1">
    <citation type="journal article" date="2022" name="bioRxiv">
        <title>Genomics of Preaxostyla Flagellates Illuminates Evolutionary Transitions and the Path Towards Mitochondrial Loss.</title>
        <authorList>
            <person name="Novak L.V.F."/>
            <person name="Treitli S.C."/>
            <person name="Pyrih J."/>
            <person name="Halakuc P."/>
            <person name="Pipaliya S.V."/>
            <person name="Vacek V."/>
            <person name="Brzon O."/>
            <person name="Soukal P."/>
            <person name="Eme L."/>
            <person name="Dacks J.B."/>
            <person name="Karnkowska A."/>
            <person name="Elias M."/>
            <person name="Hampl V."/>
        </authorList>
    </citation>
    <scope>NUCLEOTIDE SEQUENCE [LARGE SCALE GENOMIC DNA]</scope>
    <source>
        <strain evidence="1">NAU3</strain>
        <tissue evidence="1">Gut</tissue>
    </source>
</reference>
<dbReference type="Proteomes" id="UP001281761">
    <property type="component" value="Unassembled WGS sequence"/>
</dbReference>
<keyword evidence="2" id="KW-1185">Reference proteome</keyword>
<name>A0ABQ9WV21_9EUKA</name>
<evidence type="ECO:0000313" key="2">
    <source>
        <dbReference type="Proteomes" id="UP001281761"/>
    </source>
</evidence>
<accession>A0ABQ9WV21</accession>
<sequence>MAWRFLNNITIFDHDQQDFACILEALGIFDIFVPSLTLLATRFVEKPAWHIQSLGNIPKFSTLAFPQTVMVLPEYTASPHYLLRTYKNLAMVTKKGVPAEIISFVFQVFVSGCSCCIDNAVNLLMVDKDQLRTITSVLYQVPMPSFFPPHIQTFPHLVISLLSFACDGLSSAYRALTVLNLAQLQHRIVQCRKQTHEMQTDIQPLEGGTFHTTIVTEMGGYFDIVAKILLLLGTAMTGTDDLVAFYINAGLLPTLGQCFHIIQTIWDDRLALDWSVLVSAQLDARDETHGELWRETLKILMLVDCSKLATEEELAFELSSSRIHDHGQINIPNTFTTRIQTALQKLSFCFSNIAGGTEQNSWRVLNETFPGFQPSQDFLQFLSNRLLDETSTSFFDDLFVVHSLVLHPSEAIFAEIEKSHLLDALFTFKWYRCNHRLTDISVDLFLETLSLFLSNAPDLSLILDSLSKDGIEHTLFNLPCSYSDRTVRLMEFLQEQLEFLQKSRSCPQPVKNIET</sequence>